<keyword evidence="4" id="KW-1185">Reference proteome</keyword>
<feature type="region of interest" description="Disordered" evidence="1">
    <location>
        <begin position="207"/>
        <end position="244"/>
    </location>
</feature>
<feature type="compositionally biased region" description="Low complexity" evidence="1">
    <location>
        <begin position="175"/>
        <end position="188"/>
    </location>
</feature>
<reference evidence="3 4" key="1">
    <citation type="submission" date="2014-04" db="EMBL/GenBank/DDBJ databases">
        <authorList>
            <consortium name="DOE Joint Genome Institute"/>
            <person name="Kuo A."/>
            <person name="Kohler A."/>
            <person name="Nagy L.G."/>
            <person name="Floudas D."/>
            <person name="Copeland A."/>
            <person name="Barry K.W."/>
            <person name="Cichocki N."/>
            <person name="Veneault-Fourrey C."/>
            <person name="LaButti K."/>
            <person name="Lindquist E.A."/>
            <person name="Lipzen A."/>
            <person name="Lundell T."/>
            <person name="Morin E."/>
            <person name="Murat C."/>
            <person name="Sun H."/>
            <person name="Tunlid A."/>
            <person name="Henrissat B."/>
            <person name="Grigoriev I.V."/>
            <person name="Hibbett D.S."/>
            <person name="Martin F."/>
            <person name="Nordberg H.P."/>
            <person name="Cantor M.N."/>
            <person name="Hua S.X."/>
        </authorList>
    </citation>
    <scope>NUCLEOTIDE SEQUENCE [LARGE SCALE GENOMIC DNA]</scope>
    <source>
        <strain evidence="3 4">LaAM-08-1</strain>
    </source>
</reference>
<dbReference type="PANTHER" id="PTHR12673">
    <property type="entry name" value="FACIOGENITAL DYSPLASIA PROTEIN"/>
    <property type="match status" value="1"/>
</dbReference>
<dbReference type="SUPFAM" id="SSF48065">
    <property type="entry name" value="DBL homology domain (DH-domain)"/>
    <property type="match status" value="1"/>
</dbReference>
<feature type="compositionally biased region" description="Low complexity" evidence="1">
    <location>
        <begin position="1151"/>
        <end position="1161"/>
    </location>
</feature>
<feature type="region of interest" description="Disordered" evidence="1">
    <location>
        <begin position="510"/>
        <end position="731"/>
    </location>
</feature>
<sequence length="1756" mass="193554">MISLKAVTDGVKTTAKAKITRPHPTLGGILDIGHSIGAPYKDTHPSGEGSLAWQIPESRRKIGPLLDLPFKPRRIGAKVKKWKGKPKPPNPKAQLYFVSSKTRYDRCTWDILEPWVETPPASPEMPPASVASTSISSTASGRQPLSRTVSYMSLEPASRSSTPRINTPPVSLEISPTPVASTSSSTASGRQPLSRTVSYLSLEPSSVNLTRVDTPPASPEKSSAPVSSTSASSTASKRQPLSRTVSYRSLQPIIHQTPALGTPVLRVDTPPASPEMPPTSVSSTSINSATPTRRKLERTISYLSLEPMLGGFATSIDDKASTNASTAKASSKKRARDDEWDLEAETVRPSQRARTEVAGNDVMECSSVTGLALNLVSVDQTSVPASGSSQTADSGGSKSKIKFSYFICYTRGKSRSPAPPPPPRPFLPPSHYAAAAGYSSSKTAKAPSSLDELNKAEPQTYQAVDYSQYDDFMPISQHSPETSSPDSSSEYKLPKDTRFSFIAEARIISPRSSQREKRQSTLAGLPNIEAQLLPSLRDTIDRMTRSPSRPPSQQNQTDASAHRGRPPDPADVISVHDSRQTRSHPAPEIDWMTDAPEITLSSHSNDTPPLVASTPKLKAPSHSALKSSLRTPTPKLPPPDNAITHTPVQHASGGSLRSKHQFDTTVPIPPAHQPAKSHEPTIPPISSDKTPAKSSAKTRPYVSSIPRPKSRFNPPSFQSKASTDDSDLENRYERYSRDKRKLTVANAEVLPSGSSSESEVESGRVWDTGMVQNNRGAVGLGLDMSMEVGRNDMGGRWEEVEMPDPQSNCERARQKILRFSLPPSESAGSRYSESSEAAFRQPHVDQADLAADHERRRAALMSIVSGLDAEMGFAYSGSQDMSFAAAFPSLVEKGKDRDEGGREWDQQGEKRSRSSSCAPALWVSAEEAPGGVPLRPQSACQWTASSPSQSSYRGGLEAGPVDEVKKRSSSIRQSILSTPRRLSVADDTGLSLGSREAGFMDDGKRQSSPIRPSIPPIPRPSTFEDKDVVRRPHRWGVYDDERLRRQQLSSPLTNTDHSFHSSAGNSSYSVAARERLAFGIPPSESDEVHLIPDVLSQTDSSLSLLEGGHWQEEWDTLSSGAESLLRQLSFESTVGCQRRSRQVLLEQVNRSSLTSSGSYRSSSDEGLPNDDASWRATQAFYGHEELQPFPPRQQEAQVSPRHQELPQASPRHQELQASPRYQELHTPPQSYESPRPTPSSGPLQRATQGFCEREEPQTSPRHQEEPHLSHRQQKLHVSPQEYESPRPAPSPGALQAPWDDSTLPETARERVIQELRTTEETFVDHLQTCVRVFILPLRVQSSRDWIAGVPANVSRLLDWFEDILNLHLLILQALTTNRDRAWHLTESLRTFIPRLEIYQPYLVRLADVTEEIVVSMADESSNFGEFVNIQEGTRECRGWNFEGFLMEPVHRLAAYQDLFTRLLESTPTRHPSYISTFFLARSTDLVINVMKEVKVREDEYNLIKSLSIRIQGMPVDQLATRERRLLHSGILHLTTKDEHLQRAGVSETEPSPKPTNRASRLVNAIHEWVPKRSNSVKSTASSSTGTSAFSDLQIWPPGSPNWLPIPKLLGARNLSPETPIRASPQSFPVQVFVFSDLVLLATPLAQTPGQEPGYSLVSGAGAFRPFSIARMQKDNTDGLPFSYIAYMMSFRLKQFQSNPASSTKKDFWRMFFCDLSSFLFLKLLPWCALLVLRKMSTPFNLGCQRLPDPLACTSDL</sequence>
<feature type="compositionally biased region" description="Pro residues" evidence="1">
    <location>
        <begin position="417"/>
        <end position="428"/>
    </location>
</feature>
<feature type="compositionally biased region" description="Basic and acidic residues" evidence="1">
    <location>
        <begin position="893"/>
        <end position="912"/>
    </location>
</feature>
<dbReference type="SMART" id="SM00325">
    <property type="entry name" value="RhoGEF"/>
    <property type="match status" value="1"/>
</dbReference>
<feature type="region of interest" description="Disordered" evidence="1">
    <location>
        <begin position="1538"/>
        <end position="1557"/>
    </location>
</feature>
<dbReference type="GO" id="GO:0005737">
    <property type="term" value="C:cytoplasm"/>
    <property type="evidence" value="ECO:0007669"/>
    <property type="project" value="TreeGrafter"/>
</dbReference>
<dbReference type="InterPro" id="IPR000219">
    <property type="entry name" value="DH_dom"/>
</dbReference>
<dbReference type="Proteomes" id="UP000054477">
    <property type="component" value="Unassembled WGS sequence"/>
</dbReference>
<evidence type="ECO:0000313" key="4">
    <source>
        <dbReference type="Proteomes" id="UP000054477"/>
    </source>
</evidence>
<dbReference type="Pfam" id="PF00621">
    <property type="entry name" value="RhoGEF"/>
    <property type="match status" value="1"/>
</dbReference>
<feature type="compositionally biased region" description="Polar residues" evidence="1">
    <location>
        <begin position="1227"/>
        <end position="1247"/>
    </location>
</feature>
<dbReference type="GO" id="GO:0005085">
    <property type="term" value="F:guanyl-nucleotide exchange factor activity"/>
    <property type="evidence" value="ECO:0007669"/>
    <property type="project" value="InterPro"/>
</dbReference>
<feature type="compositionally biased region" description="Low complexity" evidence="1">
    <location>
        <begin position="219"/>
        <end position="236"/>
    </location>
</feature>
<feature type="compositionally biased region" description="Low complexity" evidence="1">
    <location>
        <begin position="128"/>
        <end position="140"/>
    </location>
</feature>
<gene>
    <name evidence="3" type="ORF">K443DRAFT_130805</name>
</gene>
<reference evidence="4" key="2">
    <citation type="submission" date="2015-01" db="EMBL/GenBank/DDBJ databases">
        <title>Evolutionary Origins and Diversification of the Mycorrhizal Mutualists.</title>
        <authorList>
            <consortium name="DOE Joint Genome Institute"/>
            <consortium name="Mycorrhizal Genomics Consortium"/>
            <person name="Kohler A."/>
            <person name="Kuo A."/>
            <person name="Nagy L.G."/>
            <person name="Floudas D."/>
            <person name="Copeland A."/>
            <person name="Barry K.W."/>
            <person name="Cichocki N."/>
            <person name="Veneault-Fourrey C."/>
            <person name="LaButti K."/>
            <person name="Lindquist E.A."/>
            <person name="Lipzen A."/>
            <person name="Lundell T."/>
            <person name="Morin E."/>
            <person name="Murat C."/>
            <person name="Riley R."/>
            <person name="Ohm R."/>
            <person name="Sun H."/>
            <person name="Tunlid A."/>
            <person name="Henrissat B."/>
            <person name="Grigoriev I.V."/>
            <person name="Hibbett D.S."/>
            <person name="Martin F."/>
        </authorList>
    </citation>
    <scope>NUCLEOTIDE SEQUENCE [LARGE SCALE GENOMIC DNA]</scope>
    <source>
        <strain evidence="4">LaAM-08-1</strain>
    </source>
</reference>
<feature type="region of interest" description="Disordered" evidence="1">
    <location>
        <begin position="314"/>
        <end position="357"/>
    </location>
</feature>
<dbReference type="PANTHER" id="PTHR12673:SF159">
    <property type="entry name" value="LD03170P"/>
    <property type="match status" value="1"/>
</dbReference>
<dbReference type="InterPro" id="IPR035899">
    <property type="entry name" value="DBL_dom_sf"/>
</dbReference>
<feature type="compositionally biased region" description="Polar residues" evidence="1">
    <location>
        <begin position="545"/>
        <end position="559"/>
    </location>
</feature>
<dbReference type="OrthoDB" id="1716625at2759"/>
<feature type="region of interest" description="Disordered" evidence="1">
    <location>
        <begin position="893"/>
        <end position="1028"/>
    </location>
</feature>
<dbReference type="EMBL" id="KN838569">
    <property type="protein sequence ID" value="KIK04420.1"/>
    <property type="molecule type" value="Genomic_DNA"/>
</dbReference>
<feature type="domain" description="DH" evidence="2">
    <location>
        <begin position="1307"/>
        <end position="1513"/>
    </location>
</feature>
<dbReference type="InterPro" id="IPR051092">
    <property type="entry name" value="FYVE_RhoGEF_PH"/>
</dbReference>
<feature type="compositionally biased region" description="Polar residues" evidence="1">
    <location>
        <begin position="938"/>
        <end position="952"/>
    </location>
</feature>
<feature type="region of interest" description="Disordered" evidence="1">
    <location>
        <begin position="118"/>
        <end position="194"/>
    </location>
</feature>
<feature type="region of interest" description="Disordered" evidence="1">
    <location>
        <begin position="271"/>
        <end position="293"/>
    </location>
</feature>
<feature type="compositionally biased region" description="Polar residues" evidence="1">
    <location>
        <begin position="687"/>
        <end position="697"/>
    </location>
</feature>
<feature type="compositionally biased region" description="Polar residues" evidence="1">
    <location>
        <begin position="141"/>
        <end position="151"/>
    </location>
</feature>
<dbReference type="PROSITE" id="PS50010">
    <property type="entry name" value="DH_2"/>
    <property type="match status" value="1"/>
</dbReference>
<dbReference type="STRING" id="1095629.A0A0C9WXE4"/>
<dbReference type="Gene3D" id="1.20.900.10">
    <property type="entry name" value="Dbl homology (DH) domain"/>
    <property type="match status" value="1"/>
</dbReference>
<feature type="compositionally biased region" description="Basic and acidic residues" evidence="1">
    <location>
        <begin position="1251"/>
        <end position="1268"/>
    </location>
</feature>
<feature type="compositionally biased region" description="Low complexity" evidence="1">
    <location>
        <begin position="476"/>
        <end position="490"/>
    </location>
</feature>
<organism evidence="3 4">
    <name type="scientific">Laccaria amethystina LaAM-08-1</name>
    <dbReference type="NCBI Taxonomy" id="1095629"/>
    <lineage>
        <taxon>Eukaryota</taxon>
        <taxon>Fungi</taxon>
        <taxon>Dikarya</taxon>
        <taxon>Basidiomycota</taxon>
        <taxon>Agaricomycotina</taxon>
        <taxon>Agaricomycetes</taxon>
        <taxon>Agaricomycetidae</taxon>
        <taxon>Agaricales</taxon>
        <taxon>Agaricineae</taxon>
        <taxon>Hydnangiaceae</taxon>
        <taxon>Laccaria</taxon>
    </lineage>
</organism>
<proteinExistence type="predicted"/>
<feature type="compositionally biased region" description="Polar residues" evidence="1">
    <location>
        <begin position="158"/>
        <end position="169"/>
    </location>
</feature>
<feature type="compositionally biased region" description="Polar residues" evidence="1">
    <location>
        <begin position="279"/>
        <end position="291"/>
    </location>
</feature>
<dbReference type="HOGENOM" id="CLU_237231_0_0_1"/>
<feature type="region of interest" description="Disordered" evidence="1">
    <location>
        <begin position="1149"/>
        <end position="1171"/>
    </location>
</feature>
<feature type="region of interest" description="Disordered" evidence="1">
    <location>
        <begin position="1191"/>
        <end position="1303"/>
    </location>
</feature>
<feature type="region of interest" description="Disordered" evidence="1">
    <location>
        <begin position="473"/>
        <end position="493"/>
    </location>
</feature>
<evidence type="ECO:0000313" key="3">
    <source>
        <dbReference type="EMBL" id="KIK04420.1"/>
    </source>
</evidence>
<accession>A0A0C9WXE4</accession>
<protein>
    <recommendedName>
        <fullName evidence="2">DH domain-containing protein</fullName>
    </recommendedName>
</protein>
<evidence type="ECO:0000259" key="2">
    <source>
        <dbReference type="PROSITE" id="PS50010"/>
    </source>
</evidence>
<evidence type="ECO:0000256" key="1">
    <source>
        <dbReference type="SAM" id="MobiDB-lite"/>
    </source>
</evidence>
<feature type="region of interest" description="Disordered" evidence="1">
    <location>
        <begin position="413"/>
        <end position="433"/>
    </location>
</feature>
<name>A0A0C9WXE4_9AGAR</name>